<dbReference type="InterPro" id="IPR036388">
    <property type="entry name" value="WH-like_DNA-bd_sf"/>
</dbReference>
<reference evidence="6 9" key="2">
    <citation type="submission" date="2020-10" db="EMBL/GenBank/DDBJ databases">
        <title>Genome sequences of Pseudomonas isolates.</title>
        <authorList>
            <person name="Wessels L."/>
            <person name="Reich F."/>
            <person name="Hammerl J."/>
        </authorList>
    </citation>
    <scope>NUCLEOTIDE SEQUENCE [LARGE SCALE GENOMIC DNA]</scope>
    <source>
        <strain evidence="6 9">20-MO00624-0</strain>
    </source>
</reference>
<evidence type="ECO:0000313" key="7">
    <source>
        <dbReference type="EMBL" id="SPZ07847.1"/>
    </source>
</evidence>
<organism evidence="7 8">
    <name type="scientific">Pseudomonas luteola</name>
    <dbReference type="NCBI Taxonomy" id="47886"/>
    <lineage>
        <taxon>Bacteria</taxon>
        <taxon>Pseudomonadati</taxon>
        <taxon>Pseudomonadota</taxon>
        <taxon>Gammaproteobacteria</taxon>
        <taxon>Pseudomonadales</taxon>
        <taxon>Pseudomonadaceae</taxon>
        <taxon>Pseudomonas</taxon>
    </lineage>
</organism>
<dbReference type="GO" id="GO:0003700">
    <property type="term" value="F:DNA-binding transcription factor activity"/>
    <property type="evidence" value="ECO:0007669"/>
    <property type="project" value="InterPro"/>
</dbReference>
<accession>A0A2X2CI56</accession>
<keyword evidence="3" id="KW-0238">DNA-binding</keyword>
<dbReference type="Gene3D" id="3.40.190.10">
    <property type="entry name" value="Periplasmic binding protein-like II"/>
    <property type="match status" value="2"/>
</dbReference>
<evidence type="ECO:0000256" key="1">
    <source>
        <dbReference type="ARBA" id="ARBA00009437"/>
    </source>
</evidence>
<evidence type="ECO:0000313" key="6">
    <source>
        <dbReference type="EMBL" id="MBF8642432.1"/>
    </source>
</evidence>
<dbReference type="SUPFAM" id="SSF46785">
    <property type="entry name" value="Winged helix' DNA-binding domain"/>
    <property type="match status" value="1"/>
</dbReference>
<dbReference type="Pfam" id="PF03466">
    <property type="entry name" value="LysR_substrate"/>
    <property type="match status" value="1"/>
</dbReference>
<dbReference type="RefSeq" id="WP_010794759.1">
    <property type="nucleotide sequence ID" value="NZ_CP044086.1"/>
</dbReference>
<evidence type="ECO:0000313" key="8">
    <source>
        <dbReference type="Proteomes" id="UP000250443"/>
    </source>
</evidence>
<dbReference type="InterPro" id="IPR036390">
    <property type="entry name" value="WH_DNA-bd_sf"/>
</dbReference>
<dbReference type="Pfam" id="PF00126">
    <property type="entry name" value="HTH_1"/>
    <property type="match status" value="1"/>
</dbReference>
<dbReference type="InterPro" id="IPR000847">
    <property type="entry name" value="LysR_HTH_N"/>
</dbReference>
<dbReference type="PANTHER" id="PTHR30126">
    <property type="entry name" value="HTH-TYPE TRANSCRIPTIONAL REGULATOR"/>
    <property type="match status" value="1"/>
</dbReference>
<gene>
    <name evidence="7" type="primary">gltR_1</name>
    <name evidence="6" type="ORF">IRZ65_17275</name>
    <name evidence="7" type="ORF">NCTC11842_02551</name>
</gene>
<protein>
    <submittedName>
        <fullName evidence="6">LysR family transcriptional regulator</fullName>
    </submittedName>
    <submittedName>
        <fullName evidence="7">Protein GbuR</fullName>
    </submittedName>
</protein>
<reference evidence="7 8" key="1">
    <citation type="submission" date="2018-06" db="EMBL/GenBank/DDBJ databases">
        <authorList>
            <consortium name="Pathogen Informatics"/>
            <person name="Doyle S."/>
        </authorList>
    </citation>
    <scope>NUCLEOTIDE SEQUENCE [LARGE SCALE GENOMIC DNA]</scope>
    <source>
        <strain evidence="7 8">NCTC11842</strain>
    </source>
</reference>
<dbReference type="EMBL" id="UAUF01000012">
    <property type="protein sequence ID" value="SPZ07847.1"/>
    <property type="molecule type" value="Genomic_DNA"/>
</dbReference>
<sequence length="299" mass="33894">MANALHDIRLLRIFATVVQSQGFAAAQRELNLSTSAISTYMSQLESQLGITLCHRGRGGFGLTSKGEMFYQETLRILGEIEGFERYAAALKGELSGTLKLGMLDSLANEPALSLADVIGAYTGEYPSVHIHLTVMSPYDLQLAILENRLDLAIGAFSARMNGVTYQPLYREQHWLYCSDRHPLFKERHLPEELITQQRMVRRGYWSQAELARHGFKESAATVESMEAQLILILSGAYIGYLPEHYVHAWVNQGRLRALQPAMFGYQAPFSLIFRRGRNRESLIQTFQRILKAHMRRADK</sequence>
<dbReference type="FunFam" id="1.10.10.10:FF:000511">
    <property type="entry name" value="LysR family transcriptional regulator"/>
    <property type="match status" value="1"/>
</dbReference>
<evidence type="ECO:0000259" key="5">
    <source>
        <dbReference type="PROSITE" id="PS50931"/>
    </source>
</evidence>
<proteinExistence type="inferred from homology"/>
<feature type="domain" description="HTH lysR-type" evidence="5">
    <location>
        <begin position="6"/>
        <end position="63"/>
    </location>
</feature>
<dbReference type="Gene3D" id="1.10.10.10">
    <property type="entry name" value="Winged helix-like DNA-binding domain superfamily/Winged helix DNA-binding domain"/>
    <property type="match status" value="1"/>
</dbReference>
<dbReference type="EMBL" id="JADMCD010000009">
    <property type="protein sequence ID" value="MBF8642432.1"/>
    <property type="molecule type" value="Genomic_DNA"/>
</dbReference>
<keyword evidence="9" id="KW-1185">Reference proteome</keyword>
<dbReference type="PROSITE" id="PS50931">
    <property type="entry name" value="HTH_LYSR"/>
    <property type="match status" value="1"/>
</dbReference>
<comment type="similarity">
    <text evidence="1">Belongs to the LysR transcriptional regulatory family.</text>
</comment>
<evidence type="ECO:0000256" key="3">
    <source>
        <dbReference type="ARBA" id="ARBA00023125"/>
    </source>
</evidence>
<dbReference type="SUPFAM" id="SSF53850">
    <property type="entry name" value="Periplasmic binding protein-like II"/>
    <property type="match status" value="1"/>
</dbReference>
<name>A0A2X2CI56_PSELU</name>
<keyword evidence="2" id="KW-0805">Transcription regulation</keyword>
<keyword evidence="4" id="KW-0804">Transcription</keyword>
<dbReference type="InterPro" id="IPR005119">
    <property type="entry name" value="LysR_subst-bd"/>
</dbReference>
<evidence type="ECO:0000313" key="9">
    <source>
        <dbReference type="Proteomes" id="UP000626180"/>
    </source>
</evidence>
<dbReference type="CDD" id="cd05466">
    <property type="entry name" value="PBP2_LTTR_substrate"/>
    <property type="match status" value="1"/>
</dbReference>
<dbReference type="Proteomes" id="UP000626180">
    <property type="component" value="Unassembled WGS sequence"/>
</dbReference>
<dbReference type="PANTHER" id="PTHR30126:SF98">
    <property type="entry name" value="HTH-TYPE TRANSCRIPTIONAL ACTIVATOR BAUR"/>
    <property type="match status" value="1"/>
</dbReference>
<dbReference type="GO" id="GO:0000976">
    <property type="term" value="F:transcription cis-regulatory region binding"/>
    <property type="evidence" value="ECO:0007669"/>
    <property type="project" value="TreeGrafter"/>
</dbReference>
<evidence type="ECO:0000256" key="4">
    <source>
        <dbReference type="ARBA" id="ARBA00023163"/>
    </source>
</evidence>
<dbReference type="AlphaFoldDB" id="A0A2X2CI56"/>
<dbReference type="Proteomes" id="UP000250443">
    <property type="component" value="Unassembled WGS sequence"/>
</dbReference>
<evidence type="ECO:0000256" key="2">
    <source>
        <dbReference type="ARBA" id="ARBA00023015"/>
    </source>
</evidence>